<keyword evidence="1" id="KW-0472">Membrane</keyword>
<keyword evidence="3" id="KW-1185">Reference proteome</keyword>
<organism evidence="2 3">
    <name type="scientific">Parasponia andersonii</name>
    <name type="common">Sponia andersonii</name>
    <dbReference type="NCBI Taxonomy" id="3476"/>
    <lineage>
        <taxon>Eukaryota</taxon>
        <taxon>Viridiplantae</taxon>
        <taxon>Streptophyta</taxon>
        <taxon>Embryophyta</taxon>
        <taxon>Tracheophyta</taxon>
        <taxon>Spermatophyta</taxon>
        <taxon>Magnoliopsida</taxon>
        <taxon>eudicotyledons</taxon>
        <taxon>Gunneridae</taxon>
        <taxon>Pentapetalae</taxon>
        <taxon>rosids</taxon>
        <taxon>fabids</taxon>
        <taxon>Rosales</taxon>
        <taxon>Cannabaceae</taxon>
        <taxon>Parasponia</taxon>
    </lineage>
</organism>
<sequence length="107" mass="12104">MCSLGISSNMRPSKNSSHLTLNFWRSLLVFFSPFIALPGILPQSSFSNQPFDFIFQGKATISIMPNIIVISAKLVGVVLCPVPLHWFWLSKSLLLICDRIDMIYERT</sequence>
<gene>
    <name evidence="2" type="ORF">PanWU01x14_346720</name>
</gene>
<keyword evidence="1" id="KW-0812">Transmembrane</keyword>
<name>A0A2P5AC82_PARAD</name>
<dbReference type="Proteomes" id="UP000237105">
    <property type="component" value="Unassembled WGS sequence"/>
</dbReference>
<evidence type="ECO:0000313" key="2">
    <source>
        <dbReference type="EMBL" id="PON34148.1"/>
    </source>
</evidence>
<protein>
    <submittedName>
        <fullName evidence="2">Uncharacterized protein</fullName>
    </submittedName>
</protein>
<evidence type="ECO:0000313" key="3">
    <source>
        <dbReference type="Proteomes" id="UP000237105"/>
    </source>
</evidence>
<dbReference type="AlphaFoldDB" id="A0A2P5AC82"/>
<keyword evidence="1" id="KW-1133">Transmembrane helix</keyword>
<proteinExistence type="predicted"/>
<feature type="transmembrane region" description="Helical" evidence="1">
    <location>
        <begin position="21"/>
        <end position="41"/>
    </location>
</feature>
<comment type="caution">
    <text evidence="2">The sequence shown here is derived from an EMBL/GenBank/DDBJ whole genome shotgun (WGS) entry which is preliminary data.</text>
</comment>
<feature type="transmembrane region" description="Helical" evidence="1">
    <location>
        <begin position="61"/>
        <end position="89"/>
    </location>
</feature>
<dbReference type="EMBL" id="JXTB01000677">
    <property type="protein sequence ID" value="PON34148.1"/>
    <property type="molecule type" value="Genomic_DNA"/>
</dbReference>
<reference evidence="3" key="1">
    <citation type="submission" date="2016-06" db="EMBL/GenBank/DDBJ databases">
        <title>Parallel loss of symbiosis genes in relatives of nitrogen-fixing non-legume Parasponia.</title>
        <authorList>
            <person name="Van Velzen R."/>
            <person name="Holmer R."/>
            <person name="Bu F."/>
            <person name="Rutten L."/>
            <person name="Van Zeijl A."/>
            <person name="Liu W."/>
            <person name="Santuari L."/>
            <person name="Cao Q."/>
            <person name="Sharma T."/>
            <person name="Shen D."/>
            <person name="Roswanjaya Y."/>
            <person name="Wardhani T."/>
            <person name="Kalhor M.S."/>
            <person name="Jansen J."/>
            <person name="Van den Hoogen J."/>
            <person name="Gungor B."/>
            <person name="Hartog M."/>
            <person name="Hontelez J."/>
            <person name="Verver J."/>
            <person name="Yang W.-C."/>
            <person name="Schijlen E."/>
            <person name="Repin R."/>
            <person name="Schilthuizen M."/>
            <person name="Schranz E."/>
            <person name="Heidstra R."/>
            <person name="Miyata K."/>
            <person name="Fedorova E."/>
            <person name="Kohlen W."/>
            <person name="Bisseling T."/>
            <person name="Smit S."/>
            <person name="Geurts R."/>
        </authorList>
    </citation>
    <scope>NUCLEOTIDE SEQUENCE [LARGE SCALE GENOMIC DNA]</scope>
    <source>
        <strain evidence="3">cv. WU1-14</strain>
    </source>
</reference>
<accession>A0A2P5AC82</accession>
<feature type="non-terminal residue" evidence="2">
    <location>
        <position position="107"/>
    </location>
</feature>
<evidence type="ECO:0000256" key="1">
    <source>
        <dbReference type="SAM" id="Phobius"/>
    </source>
</evidence>